<evidence type="ECO:0000313" key="1">
    <source>
        <dbReference type="EMBL" id="TKI55645.1"/>
    </source>
</evidence>
<organism evidence="1 2">
    <name type="scientific">Brevibacillus antibioticus</name>
    <dbReference type="NCBI Taxonomy" id="2570228"/>
    <lineage>
        <taxon>Bacteria</taxon>
        <taxon>Bacillati</taxon>
        <taxon>Bacillota</taxon>
        <taxon>Bacilli</taxon>
        <taxon>Bacillales</taxon>
        <taxon>Paenibacillaceae</taxon>
        <taxon>Brevibacillus</taxon>
    </lineage>
</organism>
<dbReference type="AlphaFoldDB" id="A0A4U2Y682"/>
<keyword evidence="1" id="KW-0449">Lipoprotein</keyword>
<protein>
    <submittedName>
        <fullName evidence="1">Outer membrane lipoprotein-sorting protein</fullName>
    </submittedName>
</protein>
<name>A0A4U2Y682_9BACL</name>
<reference evidence="1 2" key="1">
    <citation type="submission" date="2019-04" db="EMBL/GenBank/DDBJ databases">
        <title>Whole genome sequencing of Brevibacillus sp. TGS2-1.</title>
        <authorList>
            <person name="Choi A."/>
        </authorList>
    </citation>
    <scope>NUCLEOTIDE SEQUENCE [LARGE SCALE GENOMIC DNA]</scope>
    <source>
        <strain evidence="1 2">TGS2-1</strain>
    </source>
</reference>
<keyword evidence="2" id="KW-1185">Reference proteome</keyword>
<comment type="caution">
    <text evidence="1">The sequence shown here is derived from an EMBL/GenBank/DDBJ whole genome shotgun (WGS) entry which is preliminary data.</text>
</comment>
<dbReference type="OrthoDB" id="2881381at2"/>
<dbReference type="RefSeq" id="WP_137029174.1">
    <property type="nucleotide sequence ID" value="NZ_SZNK01000001.1"/>
</dbReference>
<dbReference type="Proteomes" id="UP000307841">
    <property type="component" value="Unassembled WGS sequence"/>
</dbReference>
<sequence>MKRITVLILLTTTLLGCTQSTSQHTSEKPASEIEVKNEQTISVQQNEKNIYVPTMQYATPSQMTKEDVLTKLINTIDHFETAEGKFEMLRNGYTKLVEYKVSPQAGFSTVFVMNEKGVKTKEQTIYYKDEKVWSVDEVNKAVREKKYQLPTSKGTLTPTEAYQKNANNESIAYYRERPPIGLAQTSLFPYEIASNFAGDLDKWDIEKDNEKLLGRNAIVMKGTLNKSASKKQNADTFRFWVDKDAGILIKFELYNAKGEVVDYLRTSEIKVNVPINIGEIESRIEQL</sequence>
<dbReference type="EMBL" id="SZNK01000001">
    <property type="protein sequence ID" value="TKI55645.1"/>
    <property type="molecule type" value="Genomic_DNA"/>
</dbReference>
<accession>A0A4U2Y682</accession>
<dbReference type="PROSITE" id="PS51257">
    <property type="entry name" value="PROKAR_LIPOPROTEIN"/>
    <property type="match status" value="1"/>
</dbReference>
<gene>
    <name evidence="1" type="ORF">E8L90_09415</name>
</gene>
<dbReference type="Gene3D" id="2.50.20.10">
    <property type="entry name" value="Lipoprotein localisation LolA/LolB/LppX"/>
    <property type="match status" value="1"/>
</dbReference>
<proteinExistence type="predicted"/>
<evidence type="ECO:0000313" key="2">
    <source>
        <dbReference type="Proteomes" id="UP000307841"/>
    </source>
</evidence>